<feature type="region of interest" description="Disordered" evidence="1">
    <location>
        <begin position="434"/>
        <end position="459"/>
    </location>
</feature>
<sequence length="766" mass="85828">MAGPPTPVSACPLVYLEIRDGANAKAYNSSHPHSAFTLTIEGERSIGSEMGILVLLIHKGKQQVVWTGATELEWEANRLEVISINKETNRICVSVPKKPQALLAQFESRRDFSVAVCLLQKAGFFASEAIPASLLTAPPQPVSQTHDAMFDTRPRLSSITPPTLLPPNHFQGTGASPDFSFTTMLNAPSQHSPFSTVPTPYMEQTQRVQSIPMQNYLPGTQMRHTTPGTAQLNPYHMFLERDGTHSHIPRIGSPLRYSFNSSPPPTQSPIGRADMAMPLSVSTTGSHAQSLLVRGSPEVGSFESRSDVDTKSCNTRADLTKDLSPEPYRQQPLQDQDFRKQMPRPRQLPFDSSAKTAVPYKKPEAHIGKGQSTETAYNTTNKGLNQKNGRVLASEDTDDYSNVTSSFEDHPPSSKSVGTFASVKAKDDMYKDAECQTTIPKSPKVSTGSQKSPESRQETSGVELLPWVILSDYNTLKDLNQATTPLVEQFEEDVARGGDAALLAQFYSKQLWERRRDFWTPFNAKLVHGAQYSCENSTYSHWLELSCISFCIAFILTATMSISDTVLPSIEDPNILTTFPKPGPSPSGREIIHSPEMQRVLDKFPSIDIEKLLDIRAKRIRESTERISKRPTSRSGWFCRKRGLRNLFKDIRLSNTQETTNKDFRLCRNTSQCPGGQHTLEWSEKRGSDIMIVSRLSRNMGKHGGQNRLKLWTRFHKEIRDVINQRIQEIENANGELARAFYIIQVINTPQELAWHFIRKHPWSST</sequence>
<feature type="region of interest" description="Disordered" evidence="1">
    <location>
        <begin position="295"/>
        <end position="418"/>
    </location>
</feature>
<proteinExistence type="predicted"/>
<evidence type="ECO:0000313" key="3">
    <source>
        <dbReference type="Proteomes" id="UP000760494"/>
    </source>
</evidence>
<organism evidence="2 3">
    <name type="scientific">Fusarium fujikuroi</name>
    <name type="common">Bakanae and foot rot disease fungus</name>
    <name type="synonym">Gibberella fujikuroi</name>
    <dbReference type="NCBI Taxonomy" id="5127"/>
    <lineage>
        <taxon>Eukaryota</taxon>
        <taxon>Fungi</taxon>
        <taxon>Dikarya</taxon>
        <taxon>Ascomycota</taxon>
        <taxon>Pezizomycotina</taxon>
        <taxon>Sordariomycetes</taxon>
        <taxon>Hypocreomycetidae</taxon>
        <taxon>Hypocreales</taxon>
        <taxon>Nectriaceae</taxon>
        <taxon>Fusarium</taxon>
        <taxon>Fusarium fujikuroi species complex</taxon>
    </lineage>
</organism>
<accession>A0A9Q9UBG5</accession>
<feature type="compositionally biased region" description="Polar residues" evidence="1">
    <location>
        <begin position="435"/>
        <end position="452"/>
    </location>
</feature>
<dbReference type="AlphaFoldDB" id="A0A9Q9UBG5"/>
<name>A0A9Q9UBG5_FUSFU</name>
<dbReference type="Proteomes" id="UP000760494">
    <property type="component" value="Unassembled WGS sequence"/>
</dbReference>
<evidence type="ECO:0000313" key="2">
    <source>
        <dbReference type="EMBL" id="VTT72778.1"/>
    </source>
</evidence>
<gene>
    <name evidence="2" type="ORF">C2S_8742</name>
</gene>
<evidence type="ECO:0000256" key="1">
    <source>
        <dbReference type="SAM" id="MobiDB-lite"/>
    </source>
</evidence>
<comment type="caution">
    <text evidence="2">The sequence shown here is derived from an EMBL/GenBank/DDBJ whole genome shotgun (WGS) entry which is preliminary data.</text>
</comment>
<protein>
    <submittedName>
        <fullName evidence="2">Uncharacterized protein</fullName>
    </submittedName>
</protein>
<reference evidence="2" key="1">
    <citation type="submission" date="2019-05" db="EMBL/GenBank/DDBJ databases">
        <authorList>
            <person name="Piombo E."/>
        </authorList>
    </citation>
    <scope>NUCLEOTIDE SEQUENCE</scope>
    <source>
        <strain evidence="2">C2S</strain>
    </source>
</reference>
<dbReference type="EMBL" id="CABFJX010000357">
    <property type="protein sequence ID" value="VTT72778.1"/>
    <property type="molecule type" value="Genomic_DNA"/>
</dbReference>
<feature type="compositionally biased region" description="Polar residues" evidence="1">
    <location>
        <begin position="370"/>
        <end position="388"/>
    </location>
</feature>